<protein>
    <submittedName>
        <fullName evidence="1">Uncharacterized protein</fullName>
    </submittedName>
</protein>
<sequence>MQLNSQKSTSWRNGPIIVLLLTGYTDNYVYINNPYGQKNQKLNRSQFEAAWKQMGSQALVIKHKQQ</sequence>
<accession>A0ACC7VH03</accession>
<evidence type="ECO:0000313" key="1">
    <source>
        <dbReference type="EMBL" id="MYL53977.1"/>
    </source>
</evidence>
<gene>
    <name evidence="1" type="ORF">GLW08_11575</name>
</gene>
<reference evidence="1" key="1">
    <citation type="submission" date="2019-11" db="EMBL/GenBank/DDBJ databases">
        <title>Genome sequences of 17 halophilic strains isolated from different environments.</title>
        <authorList>
            <person name="Furrow R.E."/>
        </authorList>
    </citation>
    <scope>NUCLEOTIDE SEQUENCE</scope>
    <source>
        <strain evidence="1">22510_22_Filter</strain>
    </source>
</reference>
<dbReference type="Proteomes" id="UP000466692">
    <property type="component" value="Unassembled WGS sequence"/>
</dbReference>
<organism evidence="1 2">
    <name type="scientific">Pontibacillus yanchengensis</name>
    <dbReference type="NCBI Taxonomy" id="462910"/>
    <lineage>
        <taxon>Bacteria</taxon>
        <taxon>Bacillati</taxon>
        <taxon>Bacillota</taxon>
        <taxon>Bacilli</taxon>
        <taxon>Bacillales</taxon>
        <taxon>Bacillaceae</taxon>
        <taxon>Pontibacillus</taxon>
    </lineage>
</organism>
<comment type="caution">
    <text evidence="1">The sequence shown here is derived from an EMBL/GenBank/DDBJ whole genome shotgun (WGS) entry which is preliminary data.</text>
</comment>
<proteinExistence type="predicted"/>
<evidence type="ECO:0000313" key="2">
    <source>
        <dbReference type="Proteomes" id="UP000466692"/>
    </source>
</evidence>
<name>A0ACC7VH03_9BACI</name>
<dbReference type="EMBL" id="WMEU01000003">
    <property type="protein sequence ID" value="MYL53977.1"/>
    <property type="molecule type" value="Genomic_DNA"/>
</dbReference>
<keyword evidence="2" id="KW-1185">Reference proteome</keyword>